<evidence type="ECO:0000313" key="6">
    <source>
        <dbReference type="EMBL" id="KAF5399889.1"/>
    </source>
</evidence>
<dbReference type="PIRSF" id="PIRSF006060">
    <property type="entry name" value="AA_transporter"/>
    <property type="match status" value="1"/>
</dbReference>
<keyword evidence="2 5" id="KW-0812">Transmembrane</keyword>
<feature type="transmembrane region" description="Helical" evidence="5">
    <location>
        <begin position="278"/>
        <end position="297"/>
    </location>
</feature>
<comment type="subcellular location">
    <subcellularLocation>
        <location evidence="1">Membrane</location>
        <topology evidence="1">Multi-pass membrane protein</topology>
    </subcellularLocation>
</comment>
<evidence type="ECO:0000256" key="3">
    <source>
        <dbReference type="ARBA" id="ARBA00022989"/>
    </source>
</evidence>
<keyword evidence="3 5" id="KW-1133">Transmembrane helix</keyword>
<dbReference type="GO" id="GO:0015179">
    <property type="term" value="F:L-amino acid transmembrane transporter activity"/>
    <property type="evidence" value="ECO:0007669"/>
    <property type="project" value="TreeGrafter"/>
</dbReference>
<gene>
    <name evidence="6" type="ORF">PHET_06949</name>
</gene>
<evidence type="ECO:0000256" key="2">
    <source>
        <dbReference type="ARBA" id="ARBA00022692"/>
    </source>
</evidence>
<dbReference type="GO" id="GO:0016020">
    <property type="term" value="C:membrane"/>
    <property type="evidence" value="ECO:0007669"/>
    <property type="project" value="UniProtKB-SubCell"/>
</dbReference>
<dbReference type="InterPro" id="IPR050598">
    <property type="entry name" value="AminoAcid_Transporter"/>
</dbReference>
<feature type="transmembrane region" description="Helical" evidence="5">
    <location>
        <begin position="100"/>
        <end position="124"/>
    </location>
</feature>
<dbReference type="AlphaFoldDB" id="A0A8J4T8A6"/>
<feature type="transmembrane region" description="Helical" evidence="5">
    <location>
        <begin position="386"/>
        <end position="409"/>
    </location>
</feature>
<keyword evidence="7" id="KW-1185">Reference proteome</keyword>
<feature type="transmembrane region" description="Helical" evidence="5">
    <location>
        <begin position="318"/>
        <end position="343"/>
    </location>
</feature>
<keyword evidence="4 5" id="KW-0472">Membrane</keyword>
<sequence>MGLTFKSTKKAPAENAVGLKKEIGILQGVSIVVGIIVGSGIFVSPVGVLKNTQSVGLSFVMWVVTGLFSTLGAIVYAELGVTIPRSGGEYTYILETFGPFLAFLALWITFVVIGTVSCAVNSLIFAEYLLRPFFFTCDIPQSALQLVALLALLTLCFINCYRVTWSTKLSVVFTTCKVAALLLIVGFGSYYLARGNVSSFRDSFEDSATNPGALANAFYQGFWAFAGWNYLNFLTGEMKNPARNLPIVIVLSLSIVTLIYLLANMAYLATFASRCMGVMAWVMPIFVGASVFGSINGEVLSMSRLCFTASEEGHMPTIFSMISVTNLTPIPSVLAMILLSILFQLHEDVFILIQLTGLAFTVVSAMAVSSLLHIRRTNPGLNKSRFKLPIFLPILYLIVNISIGVFSIYDSPKDALLSVGLMALGIPVYVIGVAWKRKPAFIESGMYRTTVWLQKVFNVVQQEASPDCIEVPWQPTPPVPATNE</sequence>
<feature type="transmembrane region" description="Helical" evidence="5">
    <location>
        <begin position="213"/>
        <end position="233"/>
    </location>
</feature>
<dbReference type="Gene3D" id="1.20.1740.10">
    <property type="entry name" value="Amino acid/polyamine transporter I"/>
    <property type="match status" value="1"/>
</dbReference>
<protein>
    <submittedName>
        <fullName evidence="6">Large neutral amino acids transporter small subunit</fullName>
    </submittedName>
</protein>
<dbReference type="EMBL" id="LUCH01003637">
    <property type="protein sequence ID" value="KAF5399889.1"/>
    <property type="molecule type" value="Genomic_DNA"/>
</dbReference>
<dbReference type="Proteomes" id="UP000748531">
    <property type="component" value="Unassembled WGS sequence"/>
</dbReference>
<dbReference type="InterPro" id="IPR002293">
    <property type="entry name" value="AA/rel_permease1"/>
</dbReference>
<dbReference type="Pfam" id="PF13520">
    <property type="entry name" value="AA_permease_2"/>
    <property type="match status" value="1"/>
</dbReference>
<dbReference type="OrthoDB" id="3257095at2759"/>
<feature type="transmembrane region" description="Helical" evidence="5">
    <location>
        <begin position="245"/>
        <end position="266"/>
    </location>
</feature>
<evidence type="ECO:0000256" key="5">
    <source>
        <dbReference type="SAM" id="Phobius"/>
    </source>
</evidence>
<feature type="transmembrane region" description="Helical" evidence="5">
    <location>
        <begin position="59"/>
        <end position="79"/>
    </location>
</feature>
<feature type="transmembrane region" description="Helical" evidence="5">
    <location>
        <begin position="415"/>
        <end position="435"/>
    </location>
</feature>
<proteinExistence type="predicted"/>
<evidence type="ECO:0000256" key="1">
    <source>
        <dbReference type="ARBA" id="ARBA00004141"/>
    </source>
</evidence>
<accession>A0A8J4T8A6</accession>
<organism evidence="6 7">
    <name type="scientific">Paragonimus heterotremus</name>
    <dbReference type="NCBI Taxonomy" id="100268"/>
    <lineage>
        <taxon>Eukaryota</taxon>
        <taxon>Metazoa</taxon>
        <taxon>Spiralia</taxon>
        <taxon>Lophotrochozoa</taxon>
        <taxon>Platyhelminthes</taxon>
        <taxon>Trematoda</taxon>
        <taxon>Digenea</taxon>
        <taxon>Plagiorchiida</taxon>
        <taxon>Troglotremata</taxon>
        <taxon>Troglotrematidae</taxon>
        <taxon>Paragonimus</taxon>
    </lineage>
</organism>
<feature type="transmembrane region" description="Helical" evidence="5">
    <location>
        <begin position="349"/>
        <end position="374"/>
    </location>
</feature>
<dbReference type="FunFam" id="1.20.1740.10:FF:000056">
    <property type="entry name" value="Y+L amino acid transporter 2"/>
    <property type="match status" value="1"/>
</dbReference>
<evidence type="ECO:0000256" key="4">
    <source>
        <dbReference type="ARBA" id="ARBA00023136"/>
    </source>
</evidence>
<evidence type="ECO:0000313" key="7">
    <source>
        <dbReference type="Proteomes" id="UP000748531"/>
    </source>
</evidence>
<feature type="transmembrane region" description="Helical" evidence="5">
    <location>
        <begin position="144"/>
        <end position="164"/>
    </location>
</feature>
<dbReference type="PANTHER" id="PTHR11785">
    <property type="entry name" value="AMINO ACID TRANSPORTER"/>
    <property type="match status" value="1"/>
</dbReference>
<name>A0A8J4T8A6_9TREM</name>
<feature type="transmembrane region" description="Helical" evidence="5">
    <location>
        <begin position="171"/>
        <end position="193"/>
    </location>
</feature>
<feature type="transmembrane region" description="Helical" evidence="5">
    <location>
        <begin position="25"/>
        <end position="47"/>
    </location>
</feature>
<dbReference type="PANTHER" id="PTHR11785:SF528">
    <property type="entry name" value="AMINO ACID TRANSPORTER PROTEIN JHI-21"/>
    <property type="match status" value="1"/>
</dbReference>
<comment type="caution">
    <text evidence="6">The sequence shown here is derived from an EMBL/GenBank/DDBJ whole genome shotgun (WGS) entry which is preliminary data.</text>
</comment>
<reference evidence="6" key="1">
    <citation type="submission" date="2019-05" db="EMBL/GenBank/DDBJ databases">
        <title>Annotation for the trematode Paragonimus heterotremus.</title>
        <authorList>
            <person name="Choi Y.-J."/>
        </authorList>
    </citation>
    <scope>NUCLEOTIDE SEQUENCE</scope>
    <source>
        <strain evidence="6">LC</strain>
    </source>
</reference>